<gene>
    <name evidence="2" type="primary">jg8573</name>
    <name evidence="2" type="ORF">PAEG_LOCUS14160</name>
</gene>
<evidence type="ECO:0000313" key="2">
    <source>
        <dbReference type="EMBL" id="CAH2236822.1"/>
    </source>
</evidence>
<evidence type="ECO:0000256" key="1">
    <source>
        <dbReference type="SAM" id="MobiDB-lite"/>
    </source>
</evidence>
<evidence type="ECO:0000313" key="3">
    <source>
        <dbReference type="Proteomes" id="UP000838756"/>
    </source>
</evidence>
<feature type="region of interest" description="Disordered" evidence="1">
    <location>
        <begin position="72"/>
        <end position="100"/>
    </location>
</feature>
<comment type="caution">
    <text evidence="2">The sequence shown here is derived from an EMBL/GenBank/DDBJ whole genome shotgun (WGS) entry which is preliminary data.</text>
</comment>
<name>A0A8S4RL61_9NEOP</name>
<keyword evidence="3" id="KW-1185">Reference proteome</keyword>
<accession>A0A8S4RL61</accession>
<sequence length="119" mass="13213">MLYSTSRIEESISRHIHLEITVKWRSEKAAVKRPAVVSCHRAGEDKRRGTSGGRRIGKQALALAEAPAAAVPEIRNPHLTGSPGPPRKAGATRACKRPPPRMIPLCLRNNTFERREYIV</sequence>
<proteinExistence type="predicted"/>
<protein>
    <submittedName>
        <fullName evidence="2">Jg8573 protein</fullName>
    </submittedName>
</protein>
<dbReference type="EMBL" id="CAKXAJ010025223">
    <property type="protein sequence ID" value="CAH2236822.1"/>
    <property type="molecule type" value="Genomic_DNA"/>
</dbReference>
<dbReference type="AlphaFoldDB" id="A0A8S4RL61"/>
<dbReference type="Proteomes" id="UP000838756">
    <property type="component" value="Unassembled WGS sequence"/>
</dbReference>
<reference evidence="2" key="1">
    <citation type="submission" date="2022-03" db="EMBL/GenBank/DDBJ databases">
        <authorList>
            <person name="Lindestad O."/>
        </authorList>
    </citation>
    <scope>NUCLEOTIDE SEQUENCE</scope>
</reference>
<organism evidence="2 3">
    <name type="scientific">Pararge aegeria aegeria</name>
    <dbReference type="NCBI Taxonomy" id="348720"/>
    <lineage>
        <taxon>Eukaryota</taxon>
        <taxon>Metazoa</taxon>
        <taxon>Ecdysozoa</taxon>
        <taxon>Arthropoda</taxon>
        <taxon>Hexapoda</taxon>
        <taxon>Insecta</taxon>
        <taxon>Pterygota</taxon>
        <taxon>Neoptera</taxon>
        <taxon>Endopterygota</taxon>
        <taxon>Lepidoptera</taxon>
        <taxon>Glossata</taxon>
        <taxon>Ditrysia</taxon>
        <taxon>Papilionoidea</taxon>
        <taxon>Nymphalidae</taxon>
        <taxon>Satyrinae</taxon>
        <taxon>Satyrini</taxon>
        <taxon>Parargina</taxon>
        <taxon>Pararge</taxon>
    </lineage>
</organism>